<evidence type="ECO:0000313" key="2">
    <source>
        <dbReference type="EMBL" id="TWR26927.1"/>
    </source>
</evidence>
<keyword evidence="1" id="KW-0812">Transmembrane</keyword>
<dbReference type="OrthoDB" id="9761531at2"/>
<keyword evidence="1" id="KW-1133">Transmembrane helix</keyword>
<evidence type="ECO:0008006" key="4">
    <source>
        <dbReference type="Google" id="ProtNLM"/>
    </source>
</evidence>
<feature type="transmembrane region" description="Helical" evidence="1">
    <location>
        <begin position="12"/>
        <end position="34"/>
    </location>
</feature>
<name>A0A563U6F2_9SPHI</name>
<feature type="transmembrane region" description="Helical" evidence="1">
    <location>
        <begin position="66"/>
        <end position="81"/>
    </location>
</feature>
<proteinExistence type="predicted"/>
<sequence>MLIIVPVAVIMYAGLALLLLPQMAVISSAFGYVLEKSIILMNKMLNVIELTPYASIGKIWITKPELVLFNILILIAFYFFYYKIKRLLFASLACLLILCCSFSFKKIIADKTNLVAFLNLRKHQGIVFKHGRKGIVLTDLLETDKSFQYAIQPGLDSMKITDYQVIGLNKDLANSFLLKKAGMIWFLDKKLLLLNDSVSFKSISNNMHLTGVYVSNNTPVDSSLIDIPLIIDGSNSSRYIDLLNNSGKKYTTLKRNKALLLLSN</sequence>
<accession>A0A563U6F2</accession>
<evidence type="ECO:0000313" key="3">
    <source>
        <dbReference type="Proteomes" id="UP000318010"/>
    </source>
</evidence>
<dbReference type="AlphaFoldDB" id="A0A563U6F2"/>
<reference evidence="2 3" key="1">
    <citation type="submission" date="2019-07" db="EMBL/GenBank/DDBJ databases">
        <authorList>
            <person name="Kim J."/>
        </authorList>
    </citation>
    <scope>NUCLEOTIDE SEQUENCE [LARGE SCALE GENOMIC DNA]</scope>
    <source>
        <strain evidence="2 3">MJ1a</strain>
    </source>
</reference>
<evidence type="ECO:0000256" key="1">
    <source>
        <dbReference type="SAM" id="Phobius"/>
    </source>
</evidence>
<comment type="caution">
    <text evidence="2">The sequence shown here is derived from an EMBL/GenBank/DDBJ whole genome shotgun (WGS) entry which is preliminary data.</text>
</comment>
<feature type="transmembrane region" description="Helical" evidence="1">
    <location>
        <begin position="87"/>
        <end position="104"/>
    </location>
</feature>
<dbReference type="EMBL" id="VOEI01000002">
    <property type="protein sequence ID" value="TWR26927.1"/>
    <property type="molecule type" value="Genomic_DNA"/>
</dbReference>
<keyword evidence="3" id="KW-1185">Reference proteome</keyword>
<gene>
    <name evidence="2" type="ORF">FPZ42_07785</name>
</gene>
<protein>
    <recommendedName>
        <fullName evidence="4">ComEC/Rec2-related protein domain-containing protein</fullName>
    </recommendedName>
</protein>
<organism evidence="2 3">
    <name type="scientific">Mucilaginibacter achroorhodeus</name>
    <dbReference type="NCBI Taxonomy" id="2599294"/>
    <lineage>
        <taxon>Bacteria</taxon>
        <taxon>Pseudomonadati</taxon>
        <taxon>Bacteroidota</taxon>
        <taxon>Sphingobacteriia</taxon>
        <taxon>Sphingobacteriales</taxon>
        <taxon>Sphingobacteriaceae</taxon>
        <taxon>Mucilaginibacter</taxon>
    </lineage>
</organism>
<keyword evidence="1" id="KW-0472">Membrane</keyword>
<dbReference type="Proteomes" id="UP000318010">
    <property type="component" value="Unassembled WGS sequence"/>
</dbReference>